<sequence>MTYTSPDLLSRTIVYDCTVGAVAGKSAATQHVAVSIWLWVYRIIPFLWYKPVNELTNHLMVSNRRRLWTPKTPEALQVLCRPFGGSEFKDCWGIQDWIGSTKYLYSVGKTVFRDYRNAVEGTATMFCSLVPGPPLTCSKQ</sequence>
<accession>A0A2H1X0T6</accession>
<reference evidence="1" key="1">
    <citation type="submission" date="2016-07" db="EMBL/GenBank/DDBJ databases">
        <authorList>
            <person name="Bretaudeau A."/>
        </authorList>
    </citation>
    <scope>NUCLEOTIDE SEQUENCE</scope>
    <source>
        <strain evidence="1">Rice</strain>
        <tissue evidence="1">Whole body</tissue>
    </source>
</reference>
<proteinExistence type="predicted"/>
<dbReference type="AlphaFoldDB" id="A0A2H1X0T6"/>
<evidence type="ECO:0000313" key="1">
    <source>
        <dbReference type="EMBL" id="SOQ58234.1"/>
    </source>
</evidence>
<gene>
    <name evidence="1" type="ORF">SFRICE_036527</name>
</gene>
<protein>
    <submittedName>
        <fullName evidence="1">SFRICE_036527</fullName>
    </submittedName>
</protein>
<dbReference type="EMBL" id="ODYU01012112">
    <property type="protein sequence ID" value="SOQ58234.1"/>
    <property type="molecule type" value="Genomic_DNA"/>
</dbReference>
<organism evidence="1">
    <name type="scientific">Spodoptera frugiperda</name>
    <name type="common">Fall armyworm</name>
    <dbReference type="NCBI Taxonomy" id="7108"/>
    <lineage>
        <taxon>Eukaryota</taxon>
        <taxon>Metazoa</taxon>
        <taxon>Ecdysozoa</taxon>
        <taxon>Arthropoda</taxon>
        <taxon>Hexapoda</taxon>
        <taxon>Insecta</taxon>
        <taxon>Pterygota</taxon>
        <taxon>Neoptera</taxon>
        <taxon>Endopterygota</taxon>
        <taxon>Lepidoptera</taxon>
        <taxon>Glossata</taxon>
        <taxon>Ditrysia</taxon>
        <taxon>Noctuoidea</taxon>
        <taxon>Noctuidae</taxon>
        <taxon>Amphipyrinae</taxon>
        <taxon>Spodoptera</taxon>
    </lineage>
</organism>
<name>A0A2H1X0T6_SPOFR</name>